<organism evidence="3 4">
    <name type="scientific">Cylicocyclus nassatus</name>
    <name type="common">Nematode worm</name>
    <dbReference type="NCBI Taxonomy" id="53992"/>
    <lineage>
        <taxon>Eukaryota</taxon>
        <taxon>Metazoa</taxon>
        <taxon>Ecdysozoa</taxon>
        <taxon>Nematoda</taxon>
        <taxon>Chromadorea</taxon>
        <taxon>Rhabditida</taxon>
        <taxon>Rhabditina</taxon>
        <taxon>Rhabditomorpha</taxon>
        <taxon>Strongyloidea</taxon>
        <taxon>Strongylidae</taxon>
        <taxon>Cylicocyclus</taxon>
    </lineage>
</organism>
<dbReference type="EMBL" id="CATQJL010000316">
    <property type="protein sequence ID" value="CAJ0608289.1"/>
    <property type="molecule type" value="Genomic_DNA"/>
</dbReference>
<dbReference type="Pfam" id="PF23003">
    <property type="entry name" value="Fn1_2"/>
    <property type="match status" value="3"/>
</dbReference>
<keyword evidence="1" id="KW-0732">Signal</keyword>
<dbReference type="Proteomes" id="UP001176961">
    <property type="component" value="Unassembled WGS sequence"/>
</dbReference>
<dbReference type="PANTHER" id="PTHR35572:SF4">
    <property type="entry name" value="PROTEIN CBG15747"/>
    <property type="match status" value="1"/>
</dbReference>
<feature type="domain" description="Abnormal cell migration protein 18-like fibronectin type I" evidence="2">
    <location>
        <begin position="100"/>
        <end position="172"/>
    </location>
</feature>
<feature type="chain" id="PRO_5041443657" description="Abnormal cell migration protein 18-like fibronectin type I domain-containing protein" evidence="1">
    <location>
        <begin position="23"/>
        <end position="362"/>
    </location>
</feature>
<comment type="caution">
    <text evidence="3">The sequence shown here is derived from an EMBL/GenBank/DDBJ whole genome shotgun (WGS) entry which is preliminary data.</text>
</comment>
<feature type="domain" description="Abnormal cell migration protein 18-like fibronectin type I" evidence="2">
    <location>
        <begin position="178"/>
        <end position="245"/>
    </location>
</feature>
<feature type="signal peptide" evidence="1">
    <location>
        <begin position="1"/>
        <end position="22"/>
    </location>
</feature>
<sequence>MLLKSLTLVLLCSTCLLAQSESQRTRCWSSGNGQSARWWDEGQKIVRGRYFYECRAGQLEPRGCVSESNRQLPIGSTIESGGYVARCELGSDGYLQFRYVACVGDDGRHYKVGESWTDAQNIYYYECVPDGPYVKAKPKGCISHNKQKRIPIGQRDDYGDYTYECRQNFNGTIRMCSVGCIHNGQHYKVGEQWPDGDFVYYCKSNGGRCRKVCIGCQHRSKRLYDGDRYSEGGSVYQCEIRPDSYGHKPVGCVSYEPDGSRIERNIGCRWYLQTPDSKIEQICELDGTKTAIRTVGCIYRYNGFDTIFLNPGQYTIWDLPRERKAVGLACKKTDNGAKLEIFDISKLAQNTQGLTYNTPRGK</sequence>
<dbReference type="PANTHER" id="PTHR35572">
    <property type="entry name" value="PROTEIN CBG04538-RELATED"/>
    <property type="match status" value="1"/>
</dbReference>
<evidence type="ECO:0000259" key="2">
    <source>
        <dbReference type="Pfam" id="PF23003"/>
    </source>
</evidence>
<dbReference type="InterPro" id="IPR040282">
    <property type="entry name" value="Mig-18-like"/>
</dbReference>
<gene>
    <name evidence="3" type="ORF">CYNAS_LOCUS20272</name>
</gene>
<name>A0AA36HCH6_CYLNA</name>
<dbReference type="InterPro" id="IPR055119">
    <property type="entry name" value="Mig18_Fn1"/>
</dbReference>
<dbReference type="AlphaFoldDB" id="A0AA36HCH6"/>
<accession>A0AA36HCH6</accession>
<evidence type="ECO:0000313" key="3">
    <source>
        <dbReference type="EMBL" id="CAJ0608289.1"/>
    </source>
</evidence>
<evidence type="ECO:0000313" key="4">
    <source>
        <dbReference type="Proteomes" id="UP001176961"/>
    </source>
</evidence>
<feature type="domain" description="Abnormal cell migration protein 18-like fibronectin type I" evidence="2">
    <location>
        <begin position="40"/>
        <end position="93"/>
    </location>
</feature>
<protein>
    <recommendedName>
        <fullName evidence="2">Abnormal cell migration protein 18-like fibronectin type I domain-containing protein</fullName>
    </recommendedName>
</protein>
<proteinExistence type="predicted"/>
<keyword evidence="4" id="KW-1185">Reference proteome</keyword>
<evidence type="ECO:0000256" key="1">
    <source>
        <dbReference type="SAM" id="SignalP"/>
    </source>
</evidence>
<reference evidence="3" key="1">
    <citation type="submission" date="2023-07" db="EMBL/GenBank/DDBJ databases">
        <authorList>
            <consortium name="CYATHOMIX"/>
        </authorList>
    </citation>
    <scope>NUCLEOTIDE SEQUENCE</scope>
    <source>
        <strain evidence="3">N/A</strain>
    </source>
</reference>